<proteinExistence type="predicted"/>
<dbReference type="EMBL" id="CM046107">
    <property type="protein sequence ID" value="KAI8432469.1"/>
    <property type="molecule type" value="Genomic_DNA"/>
</dbReference>
<reference evidence="1 2" key="1">
    <citation type="journal article" date="2022" name="Genome Biol. Evol.">
        <title>The Spruce Budworm Genome: Reconstructing the Evolutionary History of Antifreeze Proteins.</title>
        <authorList>
            <person name="Beliveau C."/>
            <person name="Gagne P."/>
            <person name="Picq S."/>
            <person name="Vernygora O."/>
            <person name="Keeling C.I."/>
            <person name="Pinkney K."/>
            <person name="Doucet D."/>
            <person name="Wen F."/>
            <person name="Johnston J.S."/>
            <person name="Maaroufi H."/>
            <person name="Boyle B."/>
            <person name="Laroche J."/>
            <person name="Dewar K."/>
            <person name="Juretic N."/>
            <person name="Blackburn G."/>
            <person name="Nisole A."/>
            <person name="Brunet B."/>
            <person name="Brandao M."/>
            <person name="Lumley L."/>
            <person name="Duan J."/>
            <person name="Quan G."/>
            <person name="Lucarotti C.J."/>
            <person name="Roe A.D."/>
            <person name="Sperling F.A.H."/>
            <person name="Levesque R.C."/>
            <person name="Cusson M."/>
        </authorList>
    </citation>
    <scope>NUCLEOTIDE SEQUENCE [LARGE SCALE GENOMIC DNA]</scope>
    <source>
        <strain evidence="1">Glfc:IPQL:Cfum</strain>
    </source>
</reference>
<gene>
    <name evidence="1" type="ORF">MSG28_004853</name>
</gene>
<keyword evidence="2" id="KW-1185">Reference proteome</keyword>
<evidence type="ECO:0000313" key="1">
    <source>
        <dbReference type="EMBL" id="KAI8432469.1"/>
    </source>
</evidence>
<name>A0ACC0K7M0_CHOFU</name>
<protein>
    <submittedName>
        <fullName evidence="1">Uncharacterized protein</fullName>
    </submittedName>
</protein>
<comment type="caution">
    <text evidence="1">The sequence shown here is derived from an EMBL/GenBank/DDBJ whole genome shotgun (WGS) entry which is preliminary data.</text>
</comment>
<accession>A0ACC0K7M0</accession>
<sequence>MTEDDVLDPSWMRLEGDFEGQVQSLFSYVRLSRDEVEGLHFLFRDVEDTLRIKWPGCEVIPFGSIVTGMGIRTSDVDCYVHIPPWYKRPGDKMVNTARNILRRRSHIFAQLFSIATAKVPIVKFYHVPTRRNCDLSFKSPNGVRNSKLICYLLHLDKRAQDLAILVKYWSKVHHLTGTNLMPNYALTLLVIFYLQHIDILPSVLALQEIPSHDPVDGWNTAFEECHHPNDNYSSLHDVVGGFFSFYSTFRFDENIISPFLGYPIVRESFKKLTDVPDAFQLYKDNLSNKLCMPLKVDTAMCVQDPFDHSRNCTVGVFPKLAQKMCEFFRLAAKVYEKETNENFLKVLLSAQPQTVPAAVGKKPKIQNKVVKPRRPDQNFKNMKKNLQNNLHAMFAHINSKQRGKR</sequence>
<evidence type="ECO:0000313" key="2">
    <source>
        <dbReference type="Proteomes" id="UP001064048"/>
    </source>
</evidence>
<dbReference type="Proteomes" id="UP001064048">
    <property type="component" value="Chromosome 7"/>
</dbReference>
<organism evidence="1 2">
    <name type="scientific">Choristoneura fumiferana</name>
    <name type="common">Spruce budworm moth</name>
    <name type="synonym">Archips fumiferana</name>
    <dbReference type="NCBI Taxonomy" id="7141"/>
    <lineage>
        <taxon>Eukaryota</taxon>
        <taxon>Metazoa</taxon>
        <taxon>Ecdysozoa</taxon>
        <taxon>Arthropoda</taxon>
        <taxon>Hexapoda</taxon>
        <taxon>Insecta</taxon>
        <taxon>Pterygota</taxon>
        <taxon>Neoptera</taxon>
        <taxon>Endopterygota</taxon>
        <taxon>Lepidoptera</taxon>
        <taxon>Glossata</taxon>
        <taxon>Ditrysia</taxon>
        <taxon>Tortricoidea</taxon>
        <taxon>Tortricidae</taxon>
        <taxon>Tortricinae</taxon>
        <taxon>Choristoneura</taxon>
    </lineage>
</organism>